<dbReference type="Proteomes" id="UP000325273">
    <property type="component" value="Unassembled WGS sequence"/>
</dbReference>
<gene>
    <name evidence="1" type="ORF">FVF58_02300</name>
</gene>
<accession>A0A5B0HMU0</accession>
<dbReference type="EMBL" id="VTUZ01000001">
    <property type="protein sequence ID" value="KAA1016194.1"/>
    <property type="molecule type" value="Genomic_DNA"/>
</dbReference>
<dbReference type="InterPro" id="IPR021945">
    <property type="entry name" value="DUF3562"/>
</dbReference>
<dbReference type="AlphaFoldDB" id="A0A5B0HMU0"/>
<keyword evidence="2" id="KW-1185">Reference proteome</keyword>
<evidence type="ECO:0000313" key="2">
    <source>
        <dbReference type="Proteomes" id="UP000325273"/>
    </source>
</evidence>
<reference evidence="1 2" key="1">
    <citation type="submission" date="2019-08" db="EMBL/GenBank/DDBJ databases">
        <title>Paraburkholderia sp. DCY113.</title>
        <authorList>
            <person name="Kang J."/>
        </authorList>
    </citation>
    <scope>NUCLEOTIDE SEQUENCE [LARGE SCALE GENOMIC DNA]</scope>
    <source>
        <strain evidence="1 2">DCY113</strain>
    </source>
</reference>
<sequence>MTQPIFEDVVNAIASDTNTPAETVSKMYAETWAEFSEGARIMDYMTVLVARRVRENLRGVARDRH</sequence>
<evidence type="ECO:0000313" key="1">
    <source>
        <dbReference type="EMBL" id="KAA1016194.1"/>
    </source>
</evidence>
<name>A0A5B0HMU0_9BURK</name>
<proteinExistence type="predicted"/>
<dbReference type="Gene3D" id="1.10.8.1060">
    <property type="entry name" value="Corynebacterium glutamicum thioredoxin-dependent arsenate reductase, N-terminal domain"/>
    <property type="match status" value="1"/>
</dbReference>
<comment type="caution">
    <text evidence="1">The sequence shown here is derived from an EMBL/GenBank/DDBJ whole genome shotgun (WGS) entry which is preliminary data.</text>
</comment>
<dbReference type="Pfam" id="PF12085">
    <property type="entry name" value="DUF3562"/>
    <property type="match status" value="1"/>
</dbReference>
<protein>
    <submittedName>
        <fullName evidence="1">DUF3562 domain-containing protein</fullName>
    </submittedName>
</protein>
<organism evidence="1 2">
    <name type="scientific">Paraburkholderia panacisoli</name>
    <dbReference type="NCBI Taxonomy" id="2603818"/>
    <lineage>
        <taxon>Bacteria</taxon>
        <taxon>Pseudomonadati</taxon>
        <taxon>Pseudomonadota</taxon>
        <taxon>Betaproteobacteria</taxon>
        <taxon>Burkholderiales</taxon>
        <taxon>Burkholderiaceae</taxon>
        <taxon>Paraburkholderia</taxon>
    </lineage>
</organism>
<dbReference type="NCBIfam" id="NF046112">
    <property type="entry name" value="MSMEG_6209_Nter"/>
    <property type="match status" value="1"/>
</dbReference>
<dbReference type="RefSeq" id="WP_149668307.1">
    <property type="nucleotide sequence ID" value="NZ_VTUZ01000001.1"/>
</dbReference>